<dbReference type="Gene3D" id="3.40.50.1010">
    <property type="entry name" value="5'-nuclease"/>
    <property type="match status" value="1"/>
</dbReference>
<comment type="cofactor">
    <cofactor evidence="1 8">
        <name>Mg(2+)</name>
        <dbReference type="ChEBI" id="CHEBI:18420"/>
    </cofactor>
</comment>
<dbReference type="Pfam" id="PF01850">
    <property type="entry name" value="PIN"/>
    <property type="match status" value="1"/>
</dbReference>
<keyword evidence="4 8" id="KW-0479">Metal-binding</keyword>
<feature type="binding site" evidence="8">
    <location>
        <position position="88"/>
    </location>
    <ligand>
        <name>Mg(2+)</name>
        <dbReference type="ChEBI" id="CHEBI:18420"/>
    </ligand>
</feature>
<keyword evidence="11" id="KW-1185">Reference proteome</keyword>
<dbReference type="InterPro" id="IPR002716">
    <property type="entry name" value="PIN_dom"/>
</dbReference>
<keyword evidence="5 8" id="KW-0378">Hydrolase</keyword>
<organism evidence="10 11">
    <name type="scientific">Sphingobium phenoxybenzoativorans</name>
    <dbReference type="NCBI Taxonomy" id="1592790"/>
    <lineage>
        <taxon>Bacteria</taxon>
        <taxon>Pseudomonadati</taxon>
        <taxon>Pseudomonadota</taxon>
        <taxon>Alphaproteobacteria</taxon>
        <taxon>Sphingomonadales</taxon>
        <taxon>Sphingomonadaceae</taxon>
        <taxon>Sphingobium</taxon>
    </lineage>
</organism>
<keyword evidence="6 8" id="KW-0460">Magnesium</keyword>
<keyword evidence="8" id="KW-0800">Toxin</keyword>
<dbReference type="SUPFAM" id="SSF88723">
    <property type="entry name" value="PIN domain-like"/>
    <property type="match status" value="1"/>
</dbReference>
<evidence type="ECO:0000256" key="5">
    <source>
        <dbReference type="ARBA" id="ARBA00022801"/>
    </source>
</evidence>
<sequence length="123" mass="13469">MRYLLDANAVIFALTGHPRVLARFADCNEGDLALSAIAFAEVSLGIARGKPPSPDVMAGFLEEVAVVPFDEQAARHYAMLPFRRGNFDRLIAAHALSLDLTLVTNNEADFADIPGLRTENWTR</sequence>
<dbReference type="InterPro" id="IPR022907">
    <property type="entry name" value="VapC_family"/>
</dbReference>
<keyword evidence="2 8" id="KW-1277">Toxin-antitoxin system</keyword>
<evidence type="ECO:0000256" key="7">
    <source>
        <dbReference type="ARBA" id="ARBA00038093"/>
    </source>
</evidence>
<dbReference type="Proteomes" id="UP000681425">
    <property type="component" value="Chromosome"/>
</dbReference>
<dbReference type="GO" id="GO:0016787">
    <property type="term" value="F:hydrolase activity"/>
    <property type="evidence" value="ECO:0007669"/>
    <property type="project" value="UniProtKB-KW"/>
</dbReference>
<evidence type="ECO:0000256" key="1">
    <source>
        <dbReference type="ARBA" id="ARBA00001946"/>
    </source>
</evidence>
<evidence type="ECO:0000313" key="10">
    <source>
        <dbReference type="EMBL" id="QUT07476.1"/>
    </source>
</evidence>
<feature type="domain" description="PIN" evidence="9">
    <location>
        <begin position="3"/>
        <end position="114"/>
    </location>
</feature>
<comment type="similarity">
    <text evidence="7 8">Belongs to the PINc/VapC protein family.</text>
</comment>
<dbReference type="InterPro" id="IPR029060">
    <property type="entry name" value="PIN-like_dom_sf"/>
</dbReference>
<evidence type="ECO:0000256" key="4">
    <source>
        <dbReference type="ARBA" id="ARBA00022723"/>
    </source>
</evidence>
<evidence type="ECO:0000256" key="3">
    <source>
        <dbReference type="ARBA" id="ARBA00022722"/>
    </source>
</evidence>
<evidence type="ECO:0000256" key="2">
    <source>
        <dbReference type="ARBA" id="ARBA00022649"/>
    </source>
</evidence>
<evidence type="ECO:0000256" key="8">
    <source>
        <dbReference type="HAMAP-Rule" id="MF_00265"/>
    </source>
</evidence>
<dbReference type="GO" id="GO:0000287">
    <property type="term" value="F:magnesium ion binding"/>
    <property type="evidence" value="ECO:0007669"/>
    <property type="project" value="UniProtKB-UniRule"/>
</dbReference>
<evidence type="ECO:0000259" key="9">
    <source>
        <dbReference type="Pfam" id="PF01850"/>
    </source>
</evidence>
<keyword evidence="3 8" id="KW-0540">Nuclease</keyword>
<name>A0A975K9U8_9SPHN</name>
<dbReference type="EMBL" id="CP073910">
    <property type="protein sequence ID" value="QUT07476.1"/>
    <property type="molecule type" value="Genomic_DNA"/>
</dbReference>
<dbReference type="GO" id="GO:0090729">
    <property type="term" value="F:toxin activity"/>
    <property type="evidence" value="ECO:0007669"/>
    <property type="project" value="UniProtKB-KW"/>
</dbReference>
<dbReference type="EC" id="3.1.-.-" evidence="8"/>
<dbReference type="AlphaFoldDB" id="A0A975K9U8"/>
<dbReference type="GO" id="GO:0004540">
    <property type="term" value="F:RNA nuclease activity"/>
    <property type="evidence" value="ECO:0007669"/>
    <property type="project" value="InterPro"/>
</dbReference>
<dbReference type="CDD" id="cd18736">
    <property type="entry name" value="PIN_CcVapC1-like"/>
    <property type="match status" value="1"/>
</dbReference>
<dbReference type="PANTHER" id="PTHR33653:SF1">
    <property type="entry name" value="RIBONUCLEASE VAPC2"/>
    <property type="match status" value="1"/>
</dbReference>
<dbReference type="RefSeq" id="WP_212610613.1">
    <property type="nucleotide sequence ID" value="NZ_CP073910.1"/>
</dbReference>
<reference evidence="10" key="1">
    <citation type="submission" date="2021-04" db="EMBL/GenBank/DDBJ databases">
        <title>Isolation of p-tert-butylphenol degrading bacteria Sphingobium phenoxybenzoativorans Tas13 from active sludge.</title>
        <authorList>
            <person name="Li Y."/>
        </authorList>
    </citation>
    <scope>NUCLEOTIDE SEQUENCE</scope>
    <source>
        <strain evidence="10">Tas13</strain>
    </source>
</reference>
<dbReference type="KEGG" id="spph:KFK14_08810"/>
<evidence type="ECO:0000313" key="11">
    <source>
        <dbReference type="Proteomes" id="UP000681425"/>
    </source>
</evidence>
<protein>
    <recommendedName>
        <fullName evidence="8">Ribonuclease VapC</fullName>
        <shortName evidence="8">RNase VapC</shortName>
        <ecNumber evidence="8">3.1.-.-</ecNumber>
    </recommendedName>
    <alternativeName>
        <fullName evidence="8">Toxin VapC</fullName>
    </alternativeName>
</protein>
<feature type="binding site" evidence="8">
    <location>
        <position position="6"/>
    </location>
    <ligand>
        <name>Mg(2+)</name>
        <dbReference type="ChEBI" id="CHEBI:18420"/>
    </ligand>
</feature>
<gene>
    <name evidence="8" type="primary">vapC</name>
    <name evidence="10" type="ORF">KFK14_08810</name>
</gene>
<accession>A0A975K9U8</accession>
<evidence type="ECO:0000256" key="6">
    <source>
        <dbReference type="ARBA" id="ARBA00022842"/>
    </source>
</evidence>
<dbReference type="HAMAP" id="MF_00265">
    <property type="entry name" value="VapC_Nob1"/>
    <property type="match status" value="1"/>
</dbReference>
<dbReference type="InterPro" id="IPR050556">
    <property type="entry name" value="Type_II_TA_system_RNase"/>
</dbReference>
<proteinExistence type="inferred from homology"/>
<dbReference type="PANTHER" id="PTHR33653">
    <property type="entry name" value="RIBONUCLEASE VAPC2"/>
    <property type="match status" value="1"/>
</dbReference>
<comment type="function">
    <text evidence="8">Toxic component of a toxin-antitoxin (TA) system. An RNase.</text>
</comment>